<dbReference type="Pfam" id="PF00933">
    <property type="entry name" value="Glyco_hydro_3"/>
    <property type="match status" value="1"/>
</dbReference>
<evidence type="ECO:0000256" key="2">
    <source>
        <dbReference type="ARBA" id="ARBA00022801"/>
    </source>
</evidence>
<reference evidence="5" key="1">
    <citation type="journal article" date="2013" name="Environ. Microbiol.">
        <title>Seasonally variable intestinal metagenomes of the red palm weevil (Rhynchophorus ferrugineus).</title>
        <authorList>
            <person name="Jia S."/>
            <person name="Zhang X."/>
            <person name="Zhang G."/>
            <person name="Yin A."/>
            <person name="Zhang S."/>
            <person name="Li F."/>
            <person name="Wang L."/>
            <person name="Zhao D."/>
            <person name="Yun Q."/>
            <person name="Tala"/>
            <person name="Wang J."/>
            <person name="Sun G."/>
            <person name="Baabdullah M."/>
            <person name="Yu X."/>
            <person name="Hu S."/>
            <person name="Al-Mssallem I.S."/>
            <person name="Yu J."/>
        </authorList>
    </citation>
    <scope>NUCLEOTIDE SEQUENCE</scope>
</reference>
<dbReference type="InterPro" id="IPR001764">
    <property type="entry name" value="Glyco_hydro_3_N"/>
</dbReference>
<dbReference type="InterPro" id="IPR036962">
    <property type="entry name" value="Glyco_hydro_3_N_sf"/>
</dbReference>
<name>A0A060CJ05_9BACT</name>
<feature type="non-terminal residue" evidence="5">
    <location>
        <position position="148"/>
    </location>
</feature>
<dbReference type="GO" id="GO:0005975">
    <property type="term" value="P:carbohydrate metabolic process"/>
    <property type="evidence" value="ECO:0007669"/>
    <property type="project" value="InterPro"/>
</dbReference>
<dbReference type="InterPro" id="IPR050226">
    <property type="entry name" value="NagZ_Beta-hexosaminidase"/>
</dbReference>
<organism evidence="5">
    <name type="scientific">uncultured Akkermansia sp</name>
    <dbReference type="NCBI Taxonomy" id="512294"/>
    <lineage>
        <taxon>Bacteria</taxon>
        <taxon>Pseudomonadati</taxon>
        <taxon>Verrucomicrobiota</taxon>
        <taxon>Verrucomicrobiia</taxon>
        <taxon>Verrucomicrobiales</taxon>
        <taxon>Akkermansiaceae</taxon>
        <taxon>Akkermansia</taxon>
        <taxon>environmental samples</taxon>
    </lineage>
</organism>
<dbReference type="Gene3D" id="3.20.20.300">
    <property type="entry name" value="Glycoside hydrolase, family 3, N-terminal domain"/>
    <property type="match status" value="1"/>
</dbReference>
<dbReference type="GO" id="GO:0009254">
    <property type="term" value="P:peptidoglycan turnover"/>
    <property type="evidence" value="ECO:0007669"/>
    <property type="project" value="TreeGrafter"/>
</dbReference>
<evidence type="ECO:0000256" key="1">
    <source>
        <dbReference type="ARBA" id="ARBA00005336"/>
    </source>
</evidence>
<evidence type="ECO:0000313" key="5">
    <source>
        <dbReference type="EMBL" id="AIA95229.1"/>
    </source>
</evidence>
<keyword evidence="3" id="KW-0326">Glycosidase</keyword>
<dbReference type="EMBL" id="KF127869">
    <property type="protein sequence ID" value="AIA95229.1"/>
    <property type="molecule type" value="Genomic_DNA"/>
</dbReference>
<evidence type="ECO:0000256" key="3">
    <source>
        <dbReference type="ARBA" id="ARBA00023295"/>
    </source>
</evidence>
<sequence length="148" mass="16551">MECFHREKILCCAKHFPGAGRAQRDPHHELPEVRASAAELERDLQPFSALLDRLDAVMTSHLYYLAHSPDGPRPATLEARIATALLRDRLGFRGCLLSDDLEMEAVVSRHGIGPAAVLALEAGVDLPLVCHRPERILERRPRPAPRRQ</sequence>
<dbReference type="PANTHER" id="PTHR30480">
    <property type="entry name" value="BETA-HEXOSAMINIDASE-RELATED"/>
    <property type="match status" value="1"/>
</dbReference>
<dbReference type="PANTHER" id="PTHR30480:SF16">
    <property type="entry name" value="GLYCOSIDE HYDROLASE FAMILY 3 DOMAIN PROTEIN"/>
    <property type="match status" value="1"/>
</dbReference>
<evidence type="ECO:0000259" key="4">
    <source>
        <dbReference type="Pfam" id="PF00933"/>
    </source>
</evidence>
<protein>
    <submittedName>
        <fullName evidence="5">Glyco_hydro_3</fullName>
    </submittedName>
</protein>
<feature type="domain" description="Glycoside hydrolase family 3 N-terminal" evidence="4">
    <location>
        <begin position="2"/>
        <end position="133"/>
    </location>
</feature>
<comment type="similarity">
    <text evidence="1">Belongs to the glycosyl hydrolase 3 family.</text>
</comment>
<dbReference type="InterPro" id="IPR017853">
    <property type="entry name" value="GH"/>
</dbReference>
<dbReference type="GO" id="GO:0004553">
    <property type="term" value="F:hydrolase activity, hydrolyzing O-glycosyl compounds"/>
    <property type="evidence" value="ECO:0007669"/>
    <property type="project" value="InterPro"/>
</dbReference>
<accession>A0A060CJ05</accession>
<keyword evidence="2" id="KW-0378">Hydrolase</keyword>
<proteinExistence type="inferred from homology"/>
<dbReference type="SUPFAM" id="SSF51445">
    <property type="entry name" value="(Trans)glycosidases"/>
    <property type="match status" value="1"/>
</dbReference>
<dbReference type="AlphaFoldDB" id="A0A060CJ05"/>